<gene>
    <name evidence="3" type="ORF">FE257_004319</name>
</gene>
<keyword evidence="1" id="KW-0175">Coiled coil</keyword>
<feature type="region of interest" description="Disordered" evidence="2">
    <location>
        <begin position="231"/>
        <end position="385"/>
    </location>
</feature>
<evidence type="ECO:0000256" key="1">
    <source>
        <dbReference type="SAM" id="Coils"/>
    </source>
</evidence>
<organism evidence="3 4">
    <name type="scientific">Aspergillus nanangensis</name>
    <dbReference type="NCBI Taxonomy" id="2582783"/>
    <lineage>
        <taxon>Eukaryota</taxon>
        <taxon>Fungi</taxon>
        <taxon>Dikarya</taxon>
        <taxon>Ascomycota</taxon>
        <taxon>Pezizomycotina</taxon>
        <taxon>Eurotiomycetes</taxon>
        <taxon>Eurotiomycetidae</taxon>
        <taxon>Eurotiales</taxon>
        <taxon>Aspergillaceae</taxon>
        <taxon>Aspergillus</taxon>
        <taxon>Aspergillus subgen. Circumdati</taxon>
    </lineage>
</organism>
<feature type="compositionally biased region" description="Basic and acidic residues" evidence="2">
    <location>
        <begin position="345"/>
        <end position="371"/>
    </location>
</feature>
<accession>A0AAD4CAT8</accession>
<reference evidence="3" key="1">
    <citation type="journal article" date="2019" name="Beilstein J. Org. Chem.">
        <title>Nanangenines: drimane sesquiterpenoids as the dominant metabolite cohort of a novel Australian fungus, Aspergillus nanangensis.</title>
        <authorList>
            <person name="Lacey H.J."/>
            <person name="Gilchrist C.L.M."/>
            <person name="Crombie A."/>
            <person name="Kalaitzis J.A."/>
            <person name="Vuong D."/>
            <person name="Rutledge P.J."/>
            <person name="Turner P."/>
            <person name="Pitt J.I."/>
            <person name="Lacey E."/>
            <person name="Chooi Y.H."/>
            <person name="Piggott A.M."/>
        </authorList>
    </citation>
    <scope>NUCLEOTIDE SEQUENCE</scope>
    <source>
        <strain evidence="3">MST-FP2251</strain>
    </source>
</reference>
<feature type="compositionally biased region" description="Acidic residues" evidence="2">
    <location>
        <begin position="372"/>
        <end position="385"/>
    </location>
</feature>
<dbReference type="PANTHER" id="PTHR42067">
    <property type="entry name" value="YALI0C15378P"/>
    <property type="match status" value="1"/>
</dbReference>
<dbReference type="Gene3D" id="1.20.5.370">
    <property type="match status" value="1"/>
</dbReference>
<dbReference type="AlphaFoldDB" id="A0AAD4CAT8"/>
<name>A0AAD4CAT8_ASPNN</name>
<feature type="compositionally biased region" description="Basic and acidic residues" evidence="2">
    <location>
        <begin position="270"/>
        <end position="291"/>
    </location>
</feature>
<dbReference type="SUPFAM" id="SSF58022">
    <property type="entry name" value="XRCC4, C-terminal oligomerization domain"/>
    <property type="match status" value="1"/>
</dbReference>
<dbReference type="Proteomes" id="UP001194746">
    <property type="component" value="Unassembled WGS sequence"/>
</dbReference>
<reference evidence="3" key="2">
    <citation type="submission" date="2020-02" db="EMBL/GenBank/DDBJ databases">
        <authorList>
            <person name="Gilchrist C.L.M."/>
            <person name="Chooi Y.-H."/>
        </authorList>
    </citation>
    <scope>NUCLEOTIDE SEQUENCE</scope>
    <source>
        <strain evidence="3">MST-FP2251</strain>
    </source>
</reference>
<protein>
    <submittedName>
        <fullName evidence="3">Uncharacterized protein</fullName>
    </submittedName>
</protein>
<dbReference type="EMBL" id="VCAU01000191">
    <property type="protein sequence ID" value="KAF9883036.1"/>
    <property type="molecule type" value="Genomic_DNA"/>
</dbReference>
<sequence>MSPTESASTPQVLRIPRSDDPGSFALLHVVRSGKDFDIVATEGENPYATKVRQTDLRHLRAKNYQGSDDEWHQIVSHVFDGQVDSSAEKPDVLAGVESSASIVGQNDSDRELVITIRKRIQAITQRLGSVSLRQDDEQAIQLFEWTGMAVSKAESMKGQFASLLCRYRDAEDTISRLNKQLEEFIRAKNQHEEQLMADFAQLLNEKKLKIRNQQRLLASASLDEEKLSDIQTATFGRHRTPSSKGQNTKRSARRMDGRDSESEDGFEQMELDRPDDRQNSEKHKEINEKEQSTPQPFEEEGNNTTDSDSDSSVQSPRKESSNDSQINSSREPVRRPATKESTPPPRRELPFTRKTDVKRHVAETRPHRQNEAAEDSTGETDDDEL</sequence>
<evidence type="ECO:0000313" key="4">
    <source>
        <dbReference type="Proteomes" id="UP001194746"/>
    </source>
</evidence>
<evidence type="ECO:0000256" key="2">
    <source>
        <dbReference type="SAM" id="MobiDB-lite"/>
    </source>
</evidence>
<evidence type="ECO:0000313" key="3">
    <source>
        <dbReference type="EMBL" id="KAF9883036.1"/>
    </source>
</evidence>
<dbReference type="PANTHER" id="PTHR42067:SF1">
    <property type="entry name" value="MITOTIC APPARATUS PROTEIN P62"/>
    <property type="match status" value="1"/>
</dbReference>
<proteinExistence type="predicted"/>
<feature type="coiled-coil region" evidence="1">
    <location>
        <begin position="160"/>
        <end position="194"/>
    </location>
</feature>
<dbReference type="InterPro" id="IPR014751">
    <property type="entry name" value="XRCC4-like_C"/>
</dbReference>
<comment type="caution">
    <text evidence="3">The sequence shown here is derived from an EMBL/GenBank/DDBJ whole genome shotgun (WGS) entry which is preliminary data.</text>
</comment>
<keyword evidence="4" id="KW-1185">Reference proteome</keyword>